<sequence length="94" mass="10425">MFQLGTLIYAGSVKTSQSCFCGNKVDVKNRQVKAKQVTFHRKKNLQYYEVSASQLRATTTLRSLSCTLLGSLLVMPVSTLLKALPLSLQMSKLI</sequence>
<protein>
    <submittedName>
        <fullName evidence="7">RAN3</fullName>
    </submittedName>
</protein>
<dbReference type="GO" id="GO:0005634">
    <property type="term" value="C:nucleus"/>
    <property type="evidence" value="ECO:0007669"/>
    <property type="project" value="TreeGrafter"/>
</dbReference>
<organism evidence="7">
    <name type="scientific">Arundo donax</name>
    <name type="common">Giant reed</name>
    <name type="synonym">Donax arundinaceus</name>
    <dbReference type="NCBI Taxonomy" id="35708"/>
    <lineage>
        <taxon>Eukaryota</taxon>
        <taxon>Viridiplantae</taxon>
        <taxon>Streptophyta</taxon>
        <taxon>Embryophyta</taxon>
        <taxon>Tracheophyta</taxon>
        <taxon>Spermatophyta</taxon>
        <taxon>Magnoliopsida</taxon>
        <taxon>Liliopsida</taxon>
        <taxon>Poales</taxon>
        <taxon>Poaceae</taxon>
        <taxon>PACMAD clade</taxon>
        <taxon>Arundinoideae</taxon>
        <taxon>Arundineae</taxon>
        <taxon>Arundo</taxon>
    </lineage>
</organism>
<comment type="subunit">
    <text evidence="6">Found in a nuclear export complex with RanGTP, exportin and pre-miRNA.</text>
</comment>
<evidence type="ECO:0000256" key="3">
    <source>
        <dbReference type="ARBA" id="ARBA00022927"/>
    </source>
</evidence>
<dbReference type="GO" id="GO:0000054">
    <property type="term" value="P:ribosomal subunit export from nucleus"/>
    <property type="evidence" value="ECO:0007669"/>
    <property type="project" value="TreeGrafter"/>
</dbReference>
<dbReference type="Gene3D" id="3.40.50.300">
    <property type="entry name" value="P-loop containing nucleotide triphosphate hydrolases"/>
    <property type="match status" value="1"/>
</dbReference>
<evidence type="ECO:0000256" key="2">
    <source>
        <dbReference type="ARBA" id="ARBA00022741"/>
    </source>
</evidence>
<evidence type="ECO:0000256" key="1">
    <source>
        <dbReference type="ARBA" id="ARBA00022448"/>
    </source>
</evidence>
<comment type="function">
    <text evidence="5">GTP-binding protein involved in nucleocytoplasmic transport. Required for the import of protein into the nucleus and also for RNA export. Involved in chromatin condensation and control of cell cycle.</text>
</comment>
<keyword evidence="3" id="KW-0653">Protein transport</keyword>
<dbReference type="AlphaFoldDB" id="A0A0A8XV70"/>
<dbReference type="GO" id="GO:0006606">
    <property type="term" value="P:protein import into nucleus"/>
    <property type="evidence" value="ECO:0007669"/>
    <property type="project" value="TreeGrafter"/>
</dbReference>
<evidence type="ECO:0000256" key="6">
    <source>
        <dbReference type="ARBA" id="ARBA00026078"/>
    </source>
</evidence>
<proteinExistence type="predicted"/>
<reference evidence="7" key="1">
    <citation type="submission" date="2014-09" db="EMBL/GenBank/DDBJ databases">
        <authorList>
            <person name="Magalhaes I.L.F."/>
            <person name="Oliveira U."/>
            <person name="Santos F.R."/>
            <person name="Vidigal T.H.D.A."/>
            <person name="Brescovit A.D."/>
            <person name="Santos A.J."/>
        </authorList>
    </citation>
    <scope>NUCLEOTIDE SEQUENCE</scope>
    <source>
        <tissue evidence="7">Shoot tissue taken approximately 20 cm above the soil surface</tissue>
    </source>
</reference>
<dbReference type="GO" id="GO:0005737">
    <property type="term" value="C:cytoplasm"/>
    <property type="evidence" value="ECO:0007669"/>
    <property type="project" value="TreeGrafter"/>
</dbReference>
<dbReference type="InterPro" id="IPR002041">
    <property type="entry name" value="Ran_GTPase"/>
</dbReference>
<evidence type="ECO:0000256" key="5">
    <source>
        <dbReference type="ARBA" id="ARBA00024659"/>
    </source>
</evidence>
<reference evidence="7" key="2">
    <citation type="journal article" date="2015" name="Data Brief">
        <title>Shoot transcriptome of the giant reed, Arundo donax.</title>
        <authorList>
            <person name="Barrero R.A."/>
            <person name="Guerrero F.D."/>
            <person name="Moolhuijzen P."/>
            <person name="Goolsby J.A."/>
            <person name="Tidwell J."/>
            <person name="Bellgard S.E."/>
            <person name="Bellgard M.I."/>
        </authorList>
    </citation>
    <scope>NUCLEOTIDE SEQUENCE</scope>
    <source>
        <tissue evidence="7">Shoot tissue taken approximately 20 cm above the soil surface</tissue>
    </source>
</reference>
<dbReference type="GO" id="GO:0005525">
    <property type="term" value="F:GTP binding"/>
    <property type="evidence" value="ECO:0007669"/>
    <property type="project" value="UniProtKB-KW"/>
</dbReference>
<dbReference type="EMBL" id="GBRH01281335">
    <property type="protein sequence ID" value="JAD16560.1"/>
    <property type="molecule type" value="Transcribed_RNA"/>
</dbReference>
<evidence type="ECO:0000313" key="7">
    <source>
        <dbReference type="EMBL" id="JAD16560.1"/>
    </source>
</evidence>
<name>A0A0A8XV70_ARUDO</name>
<evidence type="ECO:0000256" key="4">
    <source>
        <dbReference type="ARBA" id="ARBA00023134"/>
    </source>
</evidence>
<dbReference type="InterPro" id="IPR027417">
    <property type="entry name" value="P-loop_NTPase"/>
</dbReference>
<dbReference type="PANTHER" id="PTHR24071:SF33">
    <property type="entry name" value="GTP-BINDING NUCLEAR PROTEIN RAN-1"/>
    <property type="match status" value="1"/>
</dbReference>
<keyword evidence="2" id="KW-0547">Nucleotide-binding</keyword>
<dbReference type="InterPro" id="IPR001806">
    <property type="entry name" value="Small_GTPase"/>
</dbReference>
<dbReference type="GO" id="GO:0003924">
    <property type="term" value="F:GTPase activity"/>
    <property type="evidence" value="ECO:0007669"/>
    <property type="project" value="InterPro"/>
</dbReference>
<keyword evidence="1" id="KW-0813">Transport</keyword>
<accession>A0A0A8XV70</accession>
<dbReference type="Pfam" id="PF00071">
    <property type="entry name" value="Ras"/>
    <property type="match status" value="1"/>
</dbReference>
<keyword evidence="4" id="KW-0342">GTP-binding</keyword>
<dbReference type="PANTHER" id="PTHR24071">
    <property type="entry name" value="RAN GTPASE"/>
    <property type="match status" value="1"/>
</dbReference>